<dbReference type="Gene3D" id="3.90.1200.10">
    <property type="match status" value="1"/>
</dbReference>
<dbReference type="SUPFAM" id="SSF56112">
    <property type="entry name" value="Protein kinase-like (PK-like)"/>
    <property type="match status" value="1"/>
</dbReference>
<dbReference type="InterPro" id="IPR002575">
    <property type="entry name" value="Aminoglycoside_PTrfase"/>
</dbReference>
<organism evidence="2 3">
    <name type="scientific">Aspergillus terreus</name>
    <dbReference type="NCBI Taxonomy" id="33178"/>
    <lineage>
        <taxon>Eukaryota</taxon>
        <taxon>Fungi</taxon>
        <taxon>Dikarya</taxon>
        <taxon>Ascomycota</taxon>
        <taxon>Pezizomycotina</taxon>
        <taxon>Eurotiomycetes</taxon>
        <taxon>Eurotiomycetidae</taxon>
        <taxon>Eurotiales</taxon>
        <taxon>Aspergillaceae</taxon>
        <taxon>Aspergillus</taxon>
        <taxon>Aspergillus subgen. Circumdati</taxon>
    </lineage>
</organism>
<sequence>MNPYTTEPEHIPPTDLYADVPLYGRYRPKPGDFRVKPEHIGSQSSDATKYWESVVSLCDESTRIYLADEGGRDVFALGSVIVKSSHLHDTPEIDYSFADANEVEAISIAKNVLGNIRVPEIYFAGKIRGRQVLIQERLPGVALCVAWPYLSLHQKQSFKEQARGILRQLHTIKPPDGCRVRSHVVQDPNILSNGRINPLEGEIIFSDRNTDPDLSFMHNDLTQSNCIVDNDQIVGLIDWEMAGFFGWKTAGEVHRRIRTPQREHFVKASLSEERLQDIMFWNDLYNCGVAGCQVSRCADQPDHPK</sequence>
<evidence type="ECO:0000313" key="3">
    <source>
        <dbReference type="Proteomes" id="UP000452235"/>
    </source>
</evidence>
<keyword evidence="3" id="KW-1185">Reference proteome</keyword>
<dbReference type="Proteomes" id="UP000452235">
    <property type="component" value="Unassembled WGS sequence"/>
</dbReference>
<protein>
    <recommendedName>
        <fullName evidence="1">Aminoglycoside phosphotransferase domain-containing protein</fullName>
    </recommendedName>
</protein>
<dbReference type="PANTHER" id="PTHR21310:SF15">
    <property type="entry name" value="AMINOGLYCOSIDE PHOSPHOTRANSFERASE DOMAIN-CONTAINING PROTEIN"/>
    <property type="match status" value="1"/>
</dbReference>
<dbReference type="EMBL" id="BLJY01000003">
    <property type="protein sequence ID" value="GFF14117.1"/>
    <property type="molecule type" value="Genomic_DNA"/>
</dbReference>
<evidence type="ECO:0000259" key="1">
    <source>
        <dbReference type="Pfam" id="PF01636"/>
    </source>
</evidence>
<feature type="domain" description="Aminoglycoside phosphotransferase" evidence="1">
    <location>
        <begin position="101"/>
        <end position="243"/>
    </location>
</feature>
<comment type="caution">
    <text evidence="2">The sequence shown here is derived from an EMBL/GenBank/DDBJ whole genome shotgun (WGS) entry which is preliminary data.</text>
</comment>
<dbReference type="OrthoDB" id="8300194at2759"/>
<dbReference type="VEuPathDB" id="FungiDB:ATEG_00165"/>
<dbReference type="PANTHER" id="PTHR21310">
    <property type="entry name" value="AMINOGLYCOSIDE PHOSPHOTRANSFERASE-RELATED-RELATED"/>
    <property type="match status" value="1"/>
</dbReference>
<accession>A0A5M3YR19</accession>
<proteinExistence type="predicted"/>
<dbReference type="InterPro" id="IPR011009">
    <property type="entry name" value="Kinase-like_dom_sf"/>
</dbReference>
<evidence type="ECO:0000313" key="2">
    <source>
        <dbReference type="EMBL" id="GFF14117.1"/>
    </source>
</evidence>
<dbReference type="AlphaFoldDB" id="A0A5M3YR19"/>
<name>A0A5M3YR19_ASPTE</name>
<reference evidence="2 3" key="1">
    <citation type="submission" date="2020-01" db="EMBL/GenBank/DDBJ databases">
        <title>Aspergillus terreus IFO 6365 whole genome shotgun sequence.</title>
        <authorList>
            <person name="Kanamasa S."/>
            <person name="Takahashi H."/>
        </authorList>
    </citation>
    <scope>NUCLEOTIDE SEQUENCE [LARGE SCALE GENOMIC DNA]</scope>
    <source>
        <strain evidence="2 3">IFO 6365</strain>
    </source>
</reference>
<gene>
    <name evidence="2" type="ORF">ATEIFO6365_0003017000</name>
</gene>
<dbReference type="InterPro" id="IPR051678">
    <property type="entry name" value="AGP_Transferase"/>
</dbReference>
<dbReference type="Pfam" id="PF01636">
    <property type="entry name" value="APH"/>
    <property type="match status" value="1"/>
</dbReference>